<dbReference type="SUPFAM" id="SSF160424">
    <property type="entry name" value="BH3703-like"/>
    <property type="match status" value="1"/>
</dbReference>
<name>A0ABW0ZQY5_9ACTN</name>
<sequence>MSEQPPGPAAQQRMLERITLLLAHALPAGWEESTVVHRAVGGHTETLMQVRMVSQRFPTLVEPHPELAGLFQELRSAMYRPGVGTWFSAIFRLTFPFSFDANYDNREEPDWRDARPPAAAYEEELRLFPREPGNVPGWLAAATGAAEADDGLRMAKPFDSMAPDGAPVVQRAPVPDGDRDAVVRYLQQAPIVLAARSFDTDLLDPQRASSVPLTYHTDGTWIWPGAVGYYLKKHGLPPEPDLVAHIRAAGFQLPEVSEDARKEAVNVITSPSG</sequence>
<dbReference type="EMBL" id="JBHSON010000006">
    <property type="protein sequence ID" value="MFC5745157.1"/>
    <property type="molecule type" value="Genomic_DNA"/>
</dbReference>
<keyword evidence="2" id="KW-1185">Reference proteome</keyword>
<reference evidence="2" key="1">
    <citation type="journal article" date="2019" name="Int. J. Syst. Evol. Microbiol.">
        <title>The Global Catalogue of Microorganisms (GCM) 10K type strain sequencing project: providing services to taxonomists for standard genome sequencing and annotation.</title>
        <authorList>
            <consortium name="The Broad Institute Genomics Platform"/>
            <consortium name="The Broad Institute Genome Sequencing Center for Infectious Disease"/>
            <person name="Wu L."/>
            <person name="Ma J."/>
        </authorList>
    </citation>
    <scope>NUCLEOTIDE SEQUENCE [LARGE SCALE GENOMIC DNA]</scope>
    <source>
        <strain evidence="2">KCTC 42087</strain>
    </source>
</reference>
<dbReference type="RefSeq" id="WP_378280782.1">
    <property type="nucleotide sequence ID" value="NZ_JBHSON010000006.1"/>
</dbReference>
<dbReference type="InterPro" id="IPR036170">
    <property type="entry name" value="YezG-like_sf"/>
</dbReference>
<protein>
    <submittedName>
        <fullName evidence="1">Uncharacterized protein</fullName>
    </submittedName>
</protein>
<proteinExistence type="predicted"/>
<evidence type="ECO:0000313" key="2">
    <source>
        <dbReference type="Proteomes" id="UP001596074"/>
    </source>
</evidence>
<evidence type="ECO:0000313" key="1">
    <source>
        <dbReference type="EMBL" id="MFC5745157.1"/>
    </source>
</evidence>
<organism evidence="1 2">
    <name type="scientific">Actinomadura rugatobispora</name>
    <dbReference type="NCBI Taxonomy" id="1994"/>
    <lineage>
        <taxon>Bacteria</taxon>
        <taxon>Bacillati</taxon>
        <taxon>Actinomycetota</taxon>
        <taxon>Actinomycetes</taxon>
        <taxon>Streptosporangiales</taxon>
        <taxon>Thermomonosporaceae</taxon>
        <taxon>Actinomadura</taxon>
    </lineage>
</organism>
<comment type="caution">
    <text evidence="1">The sequence shown here is derived from an EMBL/GenBank/DDBJ whole genome shotgun (WGS) entry which is preliminary data.</text>
</comment>
<gene>
    <name evidence="1" type="ORF">ACFPZN_05985</name>
</gene>
<dbReference type="Proteomes" id="UP001596074">
    <property type="component" value="Unassembled WGS sequence"/>
</dbReference>
<accession>A0ABW0ZQY5</accession>